<comment type="caution">
    <text evidence="2">The sequence shown here is derived from an EMBL/GenBank/DDBJ whole genome shotgun (WGS) entry which is preliminary data.</text>
</comment>
<protein>
    <submittedName>
        <fullName evidence="2">Uncharacterized protein</fullName>
    </submittedName>
</protein>
<evidence type="ECO:0000313" key="2">
    <source>
        <dbReference type="EMBL" id="KAF3521678.1"/>
    </source>
</evidence>
<feature type="compositionally biased region" description="Polar residues" evidence="1">
    <location>
        <begin position="44"/>
        <end position="62"/>
    </location>
</feature>
<evidence type="ECO:0000256" key="1">
    <source>
        <dbReference type="SAM" id="MobiDB-lite"/>
    </source>
</evidence>
<dbReference type="EMBL" id="QGKX02001347">
    <property type="protein sequence ID" value="KAF3521678.1"/>
    <property type="molecule type" value="Genomic_DNA"/>
</dbReference>
<proteinExistence type="predicted"/>
<sequence length="122" mass="13990">MSKTTRKNLLQEKPIYNGNSTDYKASWSKVLGSLLSSNLKTFFSETRIKPSTRQATRSAASTHRSDPSRAWTQPTPQEVPLDSLQVKPGHQEKKLEVRESMKQYPGTPSQTPRRKHPKEPWR</sequence>
<dbReference type="AlphaFoldDB" id="A0A8S9PK61"/>
<gene>
    <name evidence="2" type="ORF">F2Q69_00048439</name>
</gene>
<feature type="compositionally biased region" description="Basic residues" evidence="1">
    <location>
        <begin position="112"/>
        <end position="122"/>
    </location>
</feature>
<evidence type="ECO:0000313" key="3">
    <source>
        <dbReference type="Proteomes" id="UP000712600"/>
    </source>
</evidence>
<dbReference type="Proteomes" id="UP000712600">
    <property type="component" value="Unassembled WGS sequence"/>
</dbReference>
<name>A0A8S9PK61_BRACR</name>
<feature type="region of interest" description="Disordered" evidence="1">
    <location>
        <begin position="1"/>
        <end position="22"/>
    </location>
</feature>
<feature type="region of interest" description="Disordered" evidence="1">
    <location>
        <begin position="44"/>
        <end position="122"/>
    </location>
</feature>
<organism evidence="2 3">
    <name type="scientific">Brassica cretica</name>
    <name type="common">Mustard</name>
    <dbReference type="NCBI Taxonomy" id="69181"/>
    <lineage>
        <taxon>Eukaryota</taxon>
        <taxon>Viridiplantae</taxon>
        <taxon>Streptophyta</taxon>
        <taxon>Embryophyta</taxon>
        <taxon>Tracheophyta</taxon>
        <taxon>Spermatophyta</taxon>
        <taxon>Magnoliopsida</taxon>
        <taxon>eudicotyledons</taxon>
        <taxon>Gunneridae</taxon>
        <taxon>Pentapetalae</taxon>
        <taxon>rosids</taxon>
        <taxon>malvids</taxon>
        <taxon>Brassicales</taxon>
        <taxon>Brassicaceae</taxon>
        <taxon>Brassiceae</taxon>
        <taxon>Brassica</taxon>
    </lineage>
</organism>
<feature type="compositionally biased region" description="Basic and acidic residues" evidence="1">
    <location>
        <begin position="89"/>
        <end position="101"/>
    </location>
</feature>
<accession>A0A8S9PK61</accession>
<reference evidence="2" key="1">
    <citation type="submission" date="2019-12" db="EMBL/GenBank/DDBJ databases">
        <title>Genome sequencing and annotation of Brassica cretica.</title>
        <authorList>
            <person name="Studholme D.J."/>
            <person name="Sarris P."/>
        </authorList>
    </citation>
    <scope>NUCLEOTIDE SEQUENCE</scope>
    <source>
        <strain evidence="2">PFS-109/04</strain>
        <tissue evidence="2">Leaf</tissue>
    </source>
</reference>